<dbReference type="OrthoDB" id="2261376at2759"/>
<comment type="caution">
    <text evidence="6">The sequence shown here is derived from an EMBL/GenBank/DDBJ whole genome shotgun (WGS) entry which is preliminary data.</text>
</comment>
<dbReference type="AlphaFoldDB" id="A0A8S4QQ11"/>
<comment type="subcellular location">
    <subcellularLocation>
        <location evidence="1">Membrane</location>
        <topology evidence="1">Multi-pass membrane protein</topology>
    </subcellularLocation>
</comment>
<keyword evidence="2 5" id="KW-0812">Transmembrane</keyword>
<feature type="transmembrane region" description="Helical" evidence="5">
    <location>
        <begin position="75"/>
        <end position="96"/>
    </location>
</feature>
<dbReference type="PANTHER" id="PTHR24064">
    <property type="entry name" value="SOLUTE CARRIER FAMILY 22 MEMBER"/>
    <property type="match status" value="1"/>
</dbReference>
<dbReference type="Proteomes" id="UP000838756">
    <property type="component" value="Unassembled WGS sequence"/>
</dbReference>
<feature type="transmembrane region" description="Helical" evidence="5">
    <location>
        <begin position="42"/>
        <end position="63"/>
    </location>
</feature>
<proteinExistence type="predicted"/>
<evidence type="ECO:0000256" key="2">
    <source>
        <dbReference type="ARBA" id="ARBA00022692"/>
    </source>
</evidence>
<dbReference type="InterPro" id="IPR036259">
    <property type="entry name" value="MFS_trans_sf"/>
</dbReference>
<keyword evidence="3 5" id="KW-1133">Transmembrane helix</keyword>
<name>A0A8S4QQ11_9NEOP</name>
<evidence type="ECO:0000313" key="6">
    <source>
        <dbReference type="EMBL" id="CAH2215886.1"/>
    </source>
</evidence>
<reference evidence="6" key="1">
    <citation type="submission" date="2022-03" db="EMBL/GenBank/DDBJ databases">
        <authorList>
            <person name="Lindestad O."/>
        </authorList>
    </citation>
    <scope>NUCLEOTIDE SEQUENCE</scope>
</reference>
<keyword evidence="4 5" id="KW-0472">Membrane</keyword>
<feature type="transmembrane region" description="Helical" evidence="5">
    <location>
        <begin position="12"/>
        <end position="33"/>
    </location>
</feature>
<evidence type="ECO:0000313" key="7">
    <source>
        <dbReference type="Proteomes" id="UP000838756"/>
    </source>
</evidence>
<keyword evidence="7" id="KW-1185">Reference proteome</keyword>
<organism evidence="6 7">
    <name type="scientific">Pararge aegeria aegeria</name>
    <dbReference type="NCBI Taxonomy" id="348720"/>
    <lineage>
        <taxon>Eukaryota</taxon>
        <taxon>Metazoa</taxon>
        <taxon>Ecdysozoa</taxon>
        <taxon>Arthropoda</taxon>
        <taxon>Hexapoda</taxon>
        <taxon>Insecta</taxon>
        <taxon>Pterygota</taxon>
        <taxon>Neoptera</taxon>
        <taxon>Endopterygota</taxon>
        <taxon>Lepidoptera</taxon>
        <taxon>Glossata</taxon>
        <taxon>Ditrysia</taxon>
        <taxon>Papilionoidea</taxon>
        <taxon>Nymphalidae</taxon>
        <taxon>Satyrinae</taxon>
        <taxon>Satyrini</taxon>
        <taxon>Parargina</taxon>
        <taxon>Pararge</taxon>
    </lineage>
</organism>
<dbReference type="Gene3D" id="1.20.1250.20">
    <property type="entry name" value="MFS general substrate transporter like domains"/>
    <property type="match status" value="1"/>
</dbReference>
<evidence type="ECO:0000256" key="4">
    <source>
        <dbReference type="ARBA" id="ARBA00023136"/>
    </source>
</evidence>
<protein>
    <submittedName>
        <fullName evidence="6">Jg23483 protein</fullName>
    </submittedName>
</protein>
<accession>A0A8S4QQ11</accession>
<dbReference type="GO" id="GO:0016020">
    <property type="term" value="C:membrane"/>
    <property type="evidence" value="ECO:0007669"/>
    <property type="project" value="UniProtKB-SubCell"/>
</dbReference>
<dbReference type="EMBL" id="CAKXAJ010013276">
    <property type="protein sequence ID" value="CAH2215886.1"/>
    <property type="molecule type" value="Genomic_DNA"/>
</dbReference>
<evidence type="ECO:0000256" key="3">
    <source>
        <dbReference type="ARBA" id="ARBA00022989"/>
    </source>
</evidence>
<gene>
    <name evidence="6" type="primary">jg23483</name>
    <name evidence="6" type="ORF">PAEG_LOCUS3970</name>
</gene>
<sequence length="108" mass="11467">MISSVGLPGNKYTNFALSSLATIPGDVIAVITLDRVGRKKTLLGGVIVCSWWWFTAAFVYYGLMISSVGLPGNKYTNFALSSLATIPGDVIAVITLDRVGRKKTLLGG</sequence>
<evidence type="ECO:0000256" key="1">
    <source>
        <dbReference type="ARBA" id="ARBA00004141"/>
    </source>
</evidence>
<evidence type="ECO:0000256" key="5">
    <source>
        <dbReference type="SAM" id="Phobius"/>
    </source>
</evidence>
<feature type="non-terminal residue" evidence="6">
    <location>
        <position position="1"/>
    </location>
</feature>